<keyword evidence="7" id="KW-0723">Serine/threonine-protein kinase</keyword>
<name>L7ULG8_MYXSD</name>
<dbReference type="Pfam" id="PF00069">
    <property type="entry name" value="Pkinase"/>
    <property type="match status" value="1"/>
</dbReference>
<keyword evidence="1" id="KW-0808">Transferase</keyword>
<dbReference type="PATRIC" id="fig|1278073.3.peg.6114"/>
<dbReference type="PROSITE" id="PS00108">
    <property type="entry name" value="PROTEIN_KINASE_ST"/>
    <property type="match status" value="1"/>
</dbReference>
<dbReference type="AlphaFoldDB" id="L7ULG8"/>
<sequence>MTCPDEDTLTRHVNGVLAPEAMRDVRTHVTGCSECRGVLAALSALDAPLSAPAPGPLVTGTRVGRYVVLGLLGEGGMGRVHAAYDPDLDRKVALKLLNLERLREGALTQARQRLEREARTMARLSHPHVASLHDVGEYQGQLFLVMELVEGGTLRRWLLEKPRSRREILARFIQAAEGLAATHALGIVHRDFKPDNVLLTREGQVRITDFGLSDVTSTHAARPGPGPAASGTERLTVTGALLGTPAYGSPEQLRGERGDARSDQFAFCVALYEALNGQRPFEGATHEELLSAMERQSIRPEQAGVPGWLKALVRRGLSAEPARRFESMDALRARLARDAGAWRRTLVTAVVGGGLVGAVFLAWGHTSEPRETCHGSERHLTGVWDAPLRESTRRAFLKTGAPAAEASFQAVASALDRWTREWTRAHQEACEATRVFGEQSDAVLGLRMTCLDQRLGELGRLTVALQGADTRTVERGFALGTSLGGVARCADVRTLQEAVSPPEDPAARAEVEAVRAVLAKAGAELLAGHVTEALKVALPARDRALLTRHRPLEAEAHLLCARLQEEAGAFEDARASLSQGALAAEAGRHLGVLARVLHAQAWLLGHDLRRAEEAWPFLHRARAVAETLRDAELDTLLDHVHAELMEQEGRFAEAEVLLRKSLEAATARGQVLARAELNGRLGILARYQGRLLDAKRWQEEALRIHEGLHGAEHPHTGVALQNLGGTLAHLGELSRAEASLQRALAILRWSLGEEHLAVARTWSTLAIIYFEWGHGPQAREAAEKSLSLAGKSVGPDSPVLMGMESNRLGVLGELGEREQELAQARRSLVHHQRVYGATHPEVALDAHEVGRLLRLLGRAREARGFHAQGVALQEPLLAKGAVDGEGLRSLADALLFLGRVDEARTHAEGALASLERDQGPSSPERIKTLLLLGDIHLARGKPVEALAPLREGLGALMAQQVVSAQVPLMRRRLAQALRLTGATSDACQEAARAWAELDPWRRAYARETLDARAEWSLCPR</sequence>
<accession>L7ULG8</accession>
<dbReference type="PANTHER" id="PTHR43289:SF6">
    <property type="entry name" value="SERINE_THREONINE-PROTEIN KINASE NEKL-3"/>
    <property type="match status" value="1"/>
</dbReference>
<dbReference type="Gene3D" id="1.10.510.10">
    <property type="entry name" value="Transferase(Phosphotransferase) domain 1"/>
    <property type="match status" value="1"/>
</dbReference>
<proteinExistence type="predicted"/>
<dbReference type="Proteomes" id="UP000011131">
    <property type="component" value="Chromosome"/>
</dbReference>
<dbReference type="SUPFAM" id="SSF48452">
    <property type="entry name" value="TPR-like"/>
    <property type="match status" value="3"/>
</dbReference>
<dbReference type="EMBL" id="CP004025">
    <property type="protein sequence ID" value="AGC47304.1"/>
    <property type="molecule type" value="Genomic_DNA"/>
</dbReference>
<dbReference type="InterPro" id="IPR011009">
    <property type="entry name" value="Kinase-like_dom_sf"/>
</dbReference>
<dbReference type="RefSeq" id="WP_015351559.1">
    <property type="nucleotide sequence ID" value="NC_020126.1"/>
</dbReference>
<dbReference type="InterPro" id="IPR011990">
    <property type="entry name" value="TPR-like_helical_dom_sf"/>
</dbReference>
<dbReference type="Gene3D" id="3.30.200.20">
    <property type="entry name" value="Phosphorylase Kinase, domain 1"/>
    <property type="match status" value="1"/>
</dbReference>
<keyword evidence="8" id="KW-1185">Reference proteome</keyword>
<evidence type="ECO:0000256" key="4">
    <source>
        <dbReference type="ARBA" id="ARBA00022840"/>
    </source>
</evidence>
<dbReference type="KEGG" id="msd:MYSTI_06031"/>
<dbReference type="GO" id="GO:0005524">
    <property type="term" value="F:ATP binding"/>
    <property type="evidence" value="ECO:0007669"/>
    <property type="project" value="UniProtKB-UniRule"/>
</dbReference>
<dbReference type="InterPro" id="IPR008271">
    <property type="entry name" value="Ser/Thr_kinase_AS"/>
</dbReference>
<reference evidence="7 8" key="1">
    <citation type="journal article" date="2013" name="Genome Announc.">
        <title>Complete genome sequence of Myxococcus stipitatus strain DSM 14675, a fruiting myxobacterium.</title>
        <authorList>
            <person name="Huntley S."/>
            <person name="Kneip S."/>
            <person name="Treuner-Lange A."/>
            <person name="Sogaard-Andersen L."/>
        </authorList>
    </citation>
    <scope>NUCLEOTIDE SEQUENCE [LARGE SCALE GENOMIC DNA]</scope>
    <source>
        <strain evidence="8">DSM 14675 / JCM 12634 / Mx s8</strain>
    </source>
</reference>
<dbReference type="InterPro" id="IPR041916">
    <property type="entry name" value="Anti_sigma_zinc_sf"/>
</dbReference>
<evidence type="ECO:0000256" key="1">
    <source>
        <dbReference type="ARBA" id="ARBA00022679"/>
    </source>
</evidence>
<protein>
    <submittedName>
        <fullName evidence="7">Serine/threonine protein kinase</fullName>
    </submittedName>
</protein>
<dbReference type="Gene3D" id="1.25.40.10">
    <property type="entry name" value="Tetratricopeptide repeat domain"/>
    <property type="match status" value="2"/>
</dbReference>
<dbReference type="OrthoDB" id="9801841at2"/>
<organism evidence="7 8">
    <name type="scientific">Myxococcus stipitatus (strain DSM 14675 / JCM 12634 / Mx s8)</name>
    <dbReference type="NCBI Taxonomy" id="1278073"/>
    <lineage>
        <taxon>Bacteria</taxon>
        <taxon>Pseudomonadati</taxon>
        <taxon>Myxococcota</taxon>
        <taxon>Myxococcia</taxon>
        <taxon>Myxococcales</taxon>
        <taxon>Cystobacterineae</taxon>
        <taxon>Myxococcaceae</taxon>
        <taxon>Myxococcus</taxon>
    </lineage>
</organism>
<dbReference type="SMART" id="SM00028">
    <property type="entry name" value="TPR"/>
    <property type="match status" value="4"/>
</dbReference>
<feature type="binding site" evidence="5">
    <location>
        <position position="95"/>
    </location>
    <ligand>
        <name>ATP</name>
        <dbReference type="ChEBI" id="CHEBI:30616"/>
    </ligand>
</feature>
<feature type="domain" description="Protein kinase" evidence="6">
    <location>
        <begin position="66"/>
        <end position="336"/>
    </location>
</feature>
<dbReference type="STRING" id="1278073.MYSTI_06031"/>
<dbReference type="PROSITE" id="PS50011">
    <property type="entry name" value="PROTEIN_KINASE_DOM"/>
    <property type="match status" value="1"/>
</dbReference>
<dbReference type="HOGENOM" id="CLU_009368_0_0_7"/>
<dbReference type="InterPro" id="IPR017441">
    <property type="entry name" value="Protein_kinase_ATP_BS"/>
</dbReference>
<evidence type="ECO:0000256" key="5">
    <source>
        <dbReference type="PROSITE-ProRule" id="PRU10141"/>
    </source>
</evidence>
<keyword evidence="3 7" id="KW-0418">Kinase</keyword>
<evidence type="ECO:0000256" key="2">
    <source>
        <dbReference type="ARBA" id="ARBA00022741"/>
    </source>
</evidence>
<dbReference type="GO" id="GO:0004674">
    <property type="term" value="F:protein serine/threonine kinase activity"/>
    <property type="evidence" value="ECO:0007669"/>
    <property type="project" value="UniProtKB-KW"/>
</dbReference>
<dbReference type="InterPro" id="IPR019734">
    <property type="entry name" value="TPR_rpt"/>
</dbReference>
<keyword evidence="4 5" id="KW-0067">ATP-binding</keyword>
<dbReference type="PANTHER" id="PTHR43289">
    <property type="entry name" value="MITOGEN-ACTIVATED PROTEIN KINASE KINASE KINASE 20-RELATED"/>
    <property type="match status" value="1"/>
</dbReference>
<dbReference type="eggNOG" id="COG0515">
    <property type="taxonomic scope" value="Bacteria"/>
</dbReference>
<dbReference type="Gene3D" id="1.10.10.1320">
    <property type="entry name" value="Anti-sigma factor, zinc-finger domain"/>
    <property type="match status" value="1"/>
</dbReference>
<keyword evidence="2 5" id="KW-0547">Nucleotide-binding</keyword>
<evidence type="ECO:0000256" key="3">
    <source>
        <dbReference type="ARBA" id="ARBA00022777"/>
    </source>
</evidence>
<gene>
    <name evidence="7" type="ordered locus">MYSTI_06031</name>
</gene>
<dbReference type="InterPro" id="IPR000719">
    <property type="entry name" value="Prot_kinase_dom"/>
</dbReference>
<dbReference type="eggNOG" id="COG0457">
    <property type="taxonomic scope" value="Bacteria"/>
</dbReference>
<dbReference type="Pfam" id="PF13424">
    <property type="entry name" value="TPR_12"/>
    <property type="match status" value="2"/>
</dbReference>
<dbReference type="PROSITE" id="PS00107">
    <property type="entry name" value="PROTEIN_KINASE_ATP"/>
    <property type="match status" value="1"/>
</dbReference>
<evidence type="ECO:0000259" key="6">
    <source>
        <dbReference type="PROSITE" id="PS50011"/>
    </source>
</evidence>
<evidence type="ECO:0000313" key="7">
    <source>
        <dbReference type="EMBL" id="AGC47304.1"/>
    </source>
</evidence>
<evidence type="ECO:0000313" key="8">
    <source>
        <dbReference type="Proteomes" id="UP000011131"/>
    </source>
</evidence>
<dbReference type="SUPFAM" id="SSF56112">
    <property type="entry name" value="Protein kinase-like (PK-like)"/>
    <property type="match status" value="1"/>
</dbReference>
<dbReference type="CDD" id="cd14014">
    <property type="entry name" value="STKc_PknB_like"/>
    <property type="match status" value="1"/>
</dbReference>